<evidence type="ECO:0000256" key="2">
    <source>
        <dbReference type="SAM" id="MobiDB-lite"/>
    </source>
</evidence>
<evidence type="ECO:0000313" key="3">
    <source>
        <dbReference type="EMBL" id="CEP11828.1"/>
    </source>
</evidence>
<feature type="coiled-coil region" evidence="1">
    <location>
        <begin position="5"/>
        <end position="32"/>
    </location>
</feature>
<name>A0A0B7N8T0_9FUNG</name>
<proteinExistence type="predicted"/>
<dbReference type="EMBL" id="LN726961">
    <property type="protein sequence ID" value="CEP11828.1"/>
    <property type="molecule type" value="Genomic_DNA"/>
</dbReference>
<dbReference type="STRING" id="35722.A0A0B7N8T0"/>
<dbReference type="Proteomes" id="UP000054107">
    <property type="component" value="Unassembled WGS sequence"/>
</dbReference>
<keyword evidence="4" id="KW-1185">Reference proteome</keyword>
<reference evidence="3 4" key="1">
    <citation type="submission" date="2014-09" db="EMBL/GenBank/DDBJ databases">
        <authorList>
            <person name="Ellenberger Sabrina"/>
        </authorList>
    </citation>
    <scope>NUCLEOTIDE SEQUENCE [LARGE SCALE GENOMIC DNA]</scope>
    <source>
        <strain evidence="3 4">CBS 412.66</strain>
    </source>
</reference>
<evidence type="ECO:0000313" key="4">
    <source>
        <dbReference type="Proteomes" id="UP000054107"/>
    </source>
</evidence>
<keyword evidence="1" id="KW-0175">Coiled coil</keyword>
<feature type="region of interest" description="Disordered" evidence="2">
    <location>
        <begin position="231"/>
        <end position="255"/>
    </location>
</feature>
<organism evidence="3 4">
    <name type="scientific">Parasitella parasitica</name>
    <dbReference type="NCBI Taxonomy" id="35722"/>
    <lineage>
        <taxon>Eukaryota</taxon>
        <taxon>Fungi</taxon>
        <taxon>Fungi incertae sedis</taxon>
        <taxon>Mucoromycota</taxon>
        <taxon>Mucoromycotina</taxon>
        <taxon>Mucoromycetes</taxon>
        <taxon>Mucorales</taxon>
        <taxon>Mucorineae</taxon>
        <taxon>Mucoraceae</taxon>
        <taxon>Parasitella</taxon>
    </lineage>
</organism>
<accession>A0A0B7N8T0</accession>
<protein>
    <submittedName>
        <fullName evidence="3">Uncharacterized protein</fullName>
    </submittedName>
</protein>
<dbReference type="AlphaFoldDB" id="A0A0B7N8T0"/>
<dbReference type="OrthoDB" id="2280493at2759"/>
<sequence>MDKTLIDYDKNLEELERQREKLEIVMQMMGQEWEESGAGIGWLGQLDLPEANTQVPASTISTMAATPITKTTIATAIMSTALHPIASGKLDETAESGTVTMETIAANTQTTSNEILSLPSHQPLFSNILSQTTGPSPEYLQSLLNVNEALLAQSLANNSNDGSSSTIYRPSTPMLTPVEERREMLLDTKLNSPMLTSQQDIDDDTPIDEDVHNTPRDYMGTMNPESEIILSPLTASDKSLPTSTTSSTKNSIYYQ</sequence>
<gene>
    <name evidence="3" type="primary">PARPA_05717.1 scaffold 19499</name>
</gene>
<evidence type="ECO:0000256" key="1">
    <source>
        <dbReference type="SAM" id="Coils"/>
    </source>
</evidence>